<dbReference type="Pfam" id="PF05132">
    <property type="entry name" value="RNA_pol_Rpc4"/>
    <property type="match status" value="1"/>
</dbReference>
<evidence type="ECO:0000256" key="1">
    <source>
        <dbReference type="SAM" id="MobiDB-lite"/>
    </source>
</evidence>
<name>A0ABD3DZ31_9LAMI</name>
<feature type="region of interest" description="Disordered" evidence="1">
    <location>
        <begin position="1"/>
        <end position="36"/>
    </location>
</feature>
<dbReference type="PANTHER" id="PTHR13408">
    <property type="entry name" value="DNA-DIRECTED RNA POLYMERASE III"/>
    <property type="match status" value="1"/>
</dbReference>
<feature type="compositionally biased region" description="Basic and acidic residues" evidence="1">
    <location>
        <begin position="22"/>
        <end position="36"/>
    </location>
</feature>
<comment type="caution">
    <text evidence="2">The sequence shown here is derived from an EMBL/GenBank/DDBJ whole genome shotgun (WGS) entry which is preliminary data.</text>
</comment>
<feature type="region of interest" description="Disordered" evidence="1">
    <location>
        <begin position="187"/>
        <end position="213"/>
    </location>
</feature>
<dbReference type="EMBL" id="JAVIJP010000009">
    <property type="protein sequence ID" value="KAL3647056.1"/>
    <property type="molecule type" value="Genomic_DNA"/>
</dbReference>
<evidence type="ECO:0000313" key="2">
    <source>
        <dbReference type="EMBL" id="KAL3647056.1"/>
    </source>
</evidence>
<reference evidence="3" key="1">
    <citation type="journal article" date="2024" name="IScience">
        <title>Strigolactones Initiate the Formation of Haustorium-like Structures in Castilleja.</title>
        <authorList>
            <person name="Buerger M."/>
            <person name="Peterson D."/>
            <person name="Chory J."/>
        </authorList>
    </citation>
    <scope>NUCLEOTIDE SEQUENCE [LARGE SCALE GENOMIC DNA]</scope>
</reference>
<dbReference type="Proteomes" id="UP001632038">
    <property type="component" value="Unassembled WGS sequence"/>
</dbReference>
<accession>A0ABD3DZ31</accession>
<dbReference type="AlphaFoldDB" id="A0ABD3DZ31"/>
<protein>
    <recommendedName>
        <fullName evidence="4">DNA-directed RNA polymerase III subunit RPC4</fullName>
    </recommendedName>
</protein>
<sequence>MDLDPSAKKVPRKVKFVPKAPPKREQKPVLPKVEKEQNDIDVVQAEQLLRRHDEALRGKPKVERKVAPVQVAFGYGGSSSTIKSYKSIKKNEDSYFEGGAYQTAGKEYKEPWDYYTSYPVTLPLRRPYSGNPELLDEEEFGEETQRSDHDENATNPAVELGLLDEDSENKMFFFQLPTNMPTVNLSANAEGNESDKITNPSNGTAKGTGASRKPCNLEALPAGLMGKMLVYKSGAVKLKLGEMIYDVSSGLNCVFAQDVAVVNTEEKHCCNVGELGKRVVITPDIDSMLDSMP</sequence>
<dbReference type="InterPro" id="IPR007811">
    <property type="entry name" value="RPC4"/>
</dbReference>
<evidence type="ECO:0008006" key="4">
    <source>
        <dbReference type="Google" id="ProtNLM"/>
    </source>
</evidence>
<keyword evidence="3" id="KW-1185">Reference proteome</keyword>
<dbReference type="PANTHER" id="PTHR13408:SF14">
    <property type="entry name" value="DNA-DIRECTED RNA POLYMERASE III SUBUNIT RPC4-LIKE"/>
    <property type="match status" value="1"/>
</dbReference>
<proteinExistence type="predicted"/>
<feature type="compositionally biased region" description="Polar residues" evidence="1">
    <location>
        <begin position="187"/>
        <end position="205"/>
    </location>
</feature>
<organism evidence="2 3">
    <name type="scientific">Castilleja foliolosa</name>
    <dbReference type="NCBI Taxonomy" id="1961234"/>
    <lineage>
        <taxon>Eukaryota</taxon>
        <taxon>Viridiplantae</taxon>
        <taxon>Streptophyta</taxon>
        <taxon>Embryophyta</taxon>
        <taxon>Tracheophyta</taxon>
        <taxon>Spermatophyta</taxon>
        <taxon>Magnoliopsida</taxon>
        <taxon>eudicotyledons</taxon>
        <taxon>Gunneridae</taxon>
        <taxon>Pentapetalae</taxon>
        <taxon>asterids</taxon>
        <taxon>lamiids</taxon>
        <taxon>Lamiales</taxon>
        <taxon>Orobanchaceae</taxon>
        <taxon>Pedicularideae</taxon>
        <taxon>Castillejinae</taxon>
        <taxon>Castilleja</taxon>
    </lineage>
</organism>
<gene>
    <name evidence="2" type="ORF">CASFOL_008024</name>
</gene>
<evidence type="ECO:0000313" key="3">
    <source>
        <dbReference type="Proteomes" id="UP001632038"/>
    </source>
</evidence>